<organism evidence="1">
    <name type="scientific">viral metagenome</name>
    <dbReference type="NCBI Taxonomy" id="1070528"/>
    <lineage>
        <taxon>unclassified sequences</taxon>
        <taxon>metagenomes</taxon>
        <taxon>organismal metagenomes</taxon>
    </lineage>
</organism>
<reference evidence="1" key="1">
    <citation type="submission" date="2020-03" db="EMBL/GenBank/DDBJ databases">
        <title>The deep terrestrial virosphere.</title>
        <authorList>
            <person name="Holmfeldt K."/>
            <person name="Nilsson E."/>
            <person name="Simone D."/>
            <person name="Lopez-Fernandez M."/>
            <person name="Wu X."/>
            <person name="de Brujin I."/>
            <person name="Lundin D."/>
            <person name="Andersson A."/>
            <person name="Bertilsson S."/>
            <person name="Dopson M."/>
        </authorList>
    </citation>
    <scope>NUCLEOTIDE SEQUENCE</scope>
    <source>
        <strain evidence="1">MM415A07739</strain>
    </source>
</reference>
<dbReference type="EMBL" id="MT141597">
    <property type="protein sequence ID" value="QJA68215.1"/>
    <property type="molecule type" value="Genomic_DNA"/>
</dbReference>
<proteinExistence type="predicted"/>
<dbReference type="AlphaFoldDB" id="A0A6M3JGC2"/>
<sequence>MKKQQTKWIWNQVYDQGTFLRVGWIHNKTEGVILDKIRVQINSLHCNLDFNMRLDEAAGLIAGVGKVICKQILANRISVN</sequence>
<evidence type="ECO:0000313" key="1">
    <source>
        <dbReference type="EMBL" id="QJA68215.1"/>
    </source>
</evidence>
<gene>
    <name evidence="1" type="ORF">MM415A07739_0006</name>
</gene>
<protein>
    <submittedName>
        <fullName evidence="1">Uncharacterized protein</fullName>
    </submittedName>
</protein>
<name>A0A6M3JGC2_9ZZZZ</name>
<accession>A0A6M3JGC2</accession>